<evidence type="ECO:0000256" key="1">
    <source>
        <dbReference type="SAM" id="Phobius"/>
    </source>
</evidence>
<keyword evidence="1" id="KW-0812">Transmembrane</keyword>
<feature type="transmembrane region" description="Helical" evidence="1">
    <location>
        <begin position="38"/>
        <end position="57"/>
    </location>
</feature>
<keyword evidence="3" id="KW-1185">Reference proteome</keyword>
<accession>A0A9X3ETR8</accession>
<comment type="caution">
    <text evidence="2">The sequence shown here is derived from an EMBL/GenBank/DDBJ whole genome shotgun (WGS) entry which is preliminary data.</text>
</comment>
<gene>
    <name evidence="2" type="ORF">OV079_26865</name>
</gene>
<protein>
    <submittedName>
        <fullName evidence="2">Uncharacterized protein</fullName>
    </submittedName>
</protein>
<dbReference type="Proteomes" id="UP001150924">
    <property type="component" value="Unassembled WGS sequence"/>
</dbReference>
<sequence>MGSGQDFWAVLPGYGLVLWVLAAVVCALLPLPRWLVDLLLTLSFAGSVTALVAGVTARRSASCWGSRGSSC</sequence>
<keyword evidence="1" id="KW-0472">Membrane</keyword>
<reference evidence="2" key="1">
    <citation type="submission" date="2022-11" db="EMBL/GenBank/DDBJ databases">
        <title>Minimal conservation of predation-associated metabolite biosynthetic gene clusters underscores biosynthetic potential of Myxococcota including descriptions for ten novel species: Archangium lansinium sp. nov., Myxococcus landrumus sp. nov., Nannocystis bai.</title>
        <authorList>
            <person name="Ahearne A."/>
            <person name="Stevens C."/>
            <person name="Phillips K."/>
        </authorList>
    </citation>
    <scope>NUCLEOTIDE SEQUENCE</scope>
    <source>
        <strain evidence="2">Na p29</strain>
    </source>
</reference>
<evidence type="ECO:0000313" key="3">
    <source>
        <dbReference type="Proteomes" id="UP001150924"/>
    </source>
</evidence>
<feature type="transmembrane region" description="Helical" evidence="1">
    <location>
        <begin position="7"/>
        <end position="32"/>
    </location>
</feature>
<dbReference type="AlphaFoldDB" id="A0A9X3ETR8"/>
<organism evidence="2 3">
    <name type="scientific">Nannocystis pusilla</name>
    <dbReference type="NCBI Taxonomy" id="889268"/>
    <lineage>
        <taxon>Bacteria</taxon>
        <taxon>Pseudomonadati</taxon>
        <taxon>Myxococcota</taxon>
        <taxon>Polyangia</taxon>
        <taxon>Nannocystales</taxon>
        <taxon>Nannocystaceae</taxon>
        <taxon>Nannocystis</taxon>
    </lineage>
</organism>
<proteinExistence type="predicted"/>
<evidence type="ECO:0000313" key="2">
    <source>
        <dbReference type="EMBL" id="MCY1009120.1"/>
    </source>
</evidence>
<name>A0A9X3ETR8_9BACT</name>
<dbReference type="EMBL" id="JAPNKE010000002">
    <property type="protein sequence ID" value="MCY1009120.1"/>
    <property type="molecule type" value="Genomic_DNA"/>
</dbReference>
<dbReference type="RefSeq" id="WP_267771777.1">
    <property type="nucleotide sequence ID" value="NZ_JAPNKE010000002.1"/>
</dbReference>
<keyword evidence="1" id="KW-1133">Transmembrane helix</keyword>